<proteinExistence type="inferred from homology"/>
<dbReference type="SUPFAM" id="SSF52129">
    <property type="entry name" value="Caspase-like"/>
    <property type="match status" value="1"/>
</dbReference>
<feature type="domain" description="Peptidase C14 caspase" evidence="2">
    <location>
        <begin position="85"/>
        <end position="342"/>
    </location>
</feature>
<dbReference type="OMA" id="LCSRYKW"/>
<dbReference type="Proteomes" id="UP000241394">
    <property type="component" value="Chromosome LG6"/>
</dbReference>
<dbReference type="AlphaFoldDB" id="A0A2R6RGS3"/>
<dbReference type="GO" id="GO:0006508">
    <property type="term" value="P:proteolysis"/>
    <property type="evidence" value="ECO:0007669"/>
    <property type="project" value="InterPro"/>
</dbReference>
<evidence type="ECO:0000256" key="1">
    <source>
        <dbReference type="ARBA" id="ARBA00009005"/>
    </source>
</evidence>
<dbReference type="PANTHER" id="PTHR48104:SF17">
    <property type="entry name" value="METACASPASE-3"/>
    <property type="match status" value="1"/>
</dbReference>
<dbReference type="GO" id="GO:0005737">
    <property type="term" value="C:cytoplasm"/>
    <property type="evidence" value="ECO:0007669"/>
    <property type="project" value="TreeGrafter"/>
</dbReference>
<accession>A0A2R6RGS3</accession>
<dbReference type="InterPro" id="IPR029030">
    <property type="entry name" value="Caspase-like_dom_sf"/>
</dbReference>
<evidence type="ECO:0000313" key="3">
    <source>
        <dbReference type="EMBL" id="PSS29217.1"/>
    </source>
</evidence>
<gene>
    <name evidence="3" type="ORF">CEY00_Acc06778</name>
</gene>
<dbReference type="Gramene" id="PSS29217">
    <property type="protein sequence ID" value="PSS29217"/>
    <property type="gene ID" value="CEY00_Acc06778"/>
</dbReference>
<protein>
    <submittedName>
        <fullName evidence="3">Metacaspase-1 like</fullName>
    </submittedName>
</protein>
<dbReference type="OrthoDB" id="3223806at2759"/>
<dbReference type="Gene3D" id="3.40.50.12660">
    <property type="match status" value="1"/>
</dbReference>
<dbReference type="Pfam" id="PF00656">
    <property type="entry name" value="Peptidase_C14"/>
    <property type="match status" value="1"/>
</dbReference>
<comment type="similarity">
    <text evidence="1">Belongs to the peptidase C14B family.</text>
</comment>
<organism evidence="3 4">
    <name type="scientific">Actinidia chinensis var. chinensis</name>
    <name type="common">Chinese soft-hair kiwi</name>
    <dbReference type="NCBI Taxonomy" id="1590841"/>
    <lineage>
        <taxon>Eukaryota</taxon>
        <taxon>Viridiplantae</taxon>
        <taxon>Streptophyta</taxon>
        <taxon>Embryophyta</taxon>
        <taxon>Tracheophyta</taxon>
        <taxon>Spermatophyta</taxon>
        <taxon>Magnoliopsida</taxon>
        <taxon>eudicotyledons</taxon>
        <taxon>Gunneridae</taxon>
        <taxon>Pentapetalae</taxon>
        <taxon>asterids</taxon>
        <taxon>Ericales</taxon>
        <taxon>Actinidiaceae</taxon>
        <taxon>Actinidia</taxon>
    </lineage>
</organism>
<dbReference type="InterPro" id="IPR050452">
    <property type="entry name" value="Metacaspase"/>
</dbReference>
<comment type="caution">
    <text evidence="3">The sequence shown here is derived from an EMBL/GenBank/DDBJ whole genome shotgun (WGS) entry which is preliminary data.</text>
</comment>
<keyword evidence="4" id="KW-1185">Reference proteome</keyword>
<dbReference type="EMBL" id="NKQK01000006">
    <property type="protein sequence ID" value="PSS29217.1"/>
    <property type="molecule type" value="Genomic_DNA"/>
</dbReference>
<dbReference type="STRING" id="1590841.A0A2R6RGS3"/>
<evidence type="ECO:0000313" key="4">
    <source>
        <dbReference type="Proteomes" id="UP000241394"/>
    </source>
</evidence>
<sequence>MARLRCTCGMLVSVQPGVPTAQCPNCYATIFCPNSNGYTVPTANQYNGYANSYSNHYPTTYNSFSYYPPPPRPSPQLSTLSVYGRKRAVLIGICYYGQEKSIKGSVNDVRLMANFLLSRLGFPKESVFVLTEEETNPYLIPTKQNIRTALRWLIQGCQSGDSLVLFYSGHGSQVPDLDGDELDGYDESLCPLDYQTHGKILDDEINATIIRPLPYGVKLHAIIDTCSSGTFLDLPFICRMNRQGYYAWQDQRNTAAYKGTNGGTAICISACDDHETSLDTTAFAHNIVTGALTYSFIQIVGNETGLTYGRLLQSLRSQICEVQKRIQGPNKPTSQVPQLSCTETFVVHSKPFMF</sequence>
<evidence type="ECO:0000259" key="2">
    <source>
        <dbReference type="Pfam" id="PF00656"/>
    </source>
</evidence>
<reference evidence="4" key="2">
    <citation type="journal article" date="2018" name="BMC Genomics">
        <title>A manually annotated Actinidia chinensis var. chinensis (kiwifruit) genome highlights the challenges associated with draft genomes and gene prediction in plants.</title>
        <authorList>
            <person name="Pilkington S.M."/>
            <person name="Crowhurst R."/>
            <person name="Hilario E."/>
            <person name="Nardozza S."/>
            <person name="Fraser L."/>
            <person name="Peng Y."/>
            <person name="Gunaseelan K."/>
            <person name="Simpson R."/>
            <person name="Tahir J."/>
            <person name="Deroles S.C."/>
            <person name="Templeton K."/>
            <person name="Luo Z."/>
            <person name="Davy M."/>
            <person name="Cheng C."/>
            <person name="McNeilage M."/>
            <person name="Scaglione D."/>
            <person name="Liu Y."/>
            <person name="Zhang Q."/>
            <person name="Datson P."/>
            <person name="De Silva N."/>
            <person name="Gardiner S.E."/>
            <person name="Bassett H."/>
            <person name="Chagne D."/>
            <person name="McCallum J."/>
            <person name="Dzierzon H."/>
            <person name="Deng C."/>
            <person name="Wang Y.Y."/>
            <person name="Barron L."/>
            <person name="Manako K."/>
            <person name="Bowen J."/>
            <person name="Foster T.M."/>
            <person name="Erridge Z.A."/>
            <person name="Tiffin H."/>
            <person name="Waite C.N."/>
            <person name="Davies K.M."/>
            <person name="Grierson E.P."/>
            <person name="Laing W.A."/>
            <person name="Kirk R."/>
            <person name="Chen X."/>
            <person name="Wood M."/>
            <person name="Montefiori M."/>
            <person name="Brummell D.A."/>
            <person name="Schwinn K.E."/>
            <person name="Catanach A."/>
            <person name="Fullerton C."/>
            <person name="Li D."/>
            <person name="Meiyalaghan S."/>
            <person name="Nieuwenhuizen N."/>
            <person name="Read N."/>
            <person name="Prakash R."/>
            <person name="Hunter D."/>
            <person name="Zhang H."/>
            <person name="McKenzie M."/>
            <person name="Knabel M."/>
            <person name="Harris A."/>
            <person name="Allan A.C."/>
            <person name="Gleave A."/>
            <person name="Chen A."/>
            <person name="Janssen B.J."/>
            <person name="Plunkett B."/>
            <person name="Ampomah-Dwamena C."/>
            <person name="Voogd C."/>
            <person name="Leif D."/>
            <person name="Lafferty D."/>
            <person name="Souleyre E.J.F."/>
            <person name="Varkonyi-Gasic E."/>
            <person name="Gambi F."/>
            <person name="Hanley J."/>
            <person name="Yao J.L."/>
            <person name="Cheung J."/>
            <person name="David K.M."/>
            <person name="Warren B."/>
            <person name="Marsh K."/>
            <person name="Snowden K.C."/>
            <person name="Lin-Wang K."/>
            <person name="Brian L."/>
            <person name="Martinez-Sanchez M."/>
            <person name="Wang M."/>
            <person name="Ileperuma N."/>
            <person name="Macnee N."/>
            <person name="Campin R."/>
            <person name="McAtee P."/>
            <person name="Drummond R.S.M."/>
            <person name="Espley R.V."/>
            <person name="Ireland H.S."/>
            <person name="Wu R."/>
            <person name="Atkinson R.G."/>
            <person name="Karunairetnam S."/>
            <person name="Bulley S."/>
            <person name="Chunkath S."/>
            <person name="Hanley Z."/>
            <person name="Storey R."/>
            <person name="Thrimawithana A.H."/>
            <person name="Thomson S."/>
            <person name="David C."/>
            <person name="Testolin R."/>
            <person name="Huang H."/>
            <person name="Hellens R.P."/>
            <person name="Schaffer R.J."/>
        </authorList>
    </citation>
    <scope>NUCLEOTIDE SEQUENCE [LARGE SCALE GENOMIC DNA]</scope>
    <source>
        <strain evidence="4">cv. Red5</strain>
    </source>
</reference>
<reference evidence="3 4" key="1">
    <citation type="submission" date="2017-07" db="EMBL/GenBank/DDBJ databases">
        <title>An improved, manually edited Actinidia chinensis var. chinensis (kiwifruit) genome highlights the challenges associated with draft genomes and gene prediction in plants.</title>
        <authorList>
            <person name="Pilkington S."/>
            <person name="Crowhurst R."/>
            <person name="Hilario E."/>
            <person name="Nardozza S."/>
            <person name="Fraser L."/>
            <person name="Peng Y."/>
            <person name="Gunaseelan K."/>
            <person name="Simpson R."/>
            <person name="Tahir J."/>
            <person name="Deroles S."/>
            <person name="Templeton K."/>
            <person name="Luo Z."/>
            <person name="Davy M."/>
            <person name="Cheng C."/>
            <person name="Mcneilage M."/>
            <person name="Scaglione D."/>
            <person name="Liu Y."/>
            <person name="Zhang Q."/>
            <person name="Datson P."/>
            <person name="De Silva N."/>
            <person name="Gardiner S."/>
            <person name="Bassett H."/>
            <person name="Chagne D."/>
            <person name="Mccallum J."/>
            <person name="Dzierzon H."/>
            <person name="Deng C."/>
            <person name="Wang Y.-Y."/>
            <person name="Barron N."/>
            <person name="Manako K."/>
            <person name="Bowen J."/>
            <person name="Foster T."/>
            <person name="Erridge Z."/>
            <person name="Tiffin H."/>
            <person name="Waite C."/>
            <person name="Davies K."/>
            <person name="Grierson E."/>
            <person name="Laing W."/>
            <person name="Kirk R."/>
            <person name="Chen X."/>
            <person name="Wood M."/>
            <person name="Montefiori M."/>
            <person name="Brummell D."/>
            <person name="Schwinn K."/>
            <person name="Catanach A."/>
            <person name="Fullerton C."/>
            <person name="Li D."/>
            <person name="Meiyalaghan S."/>
            <person name="Nieuwenhuizen N."/>
            <person name="Read N."/>
            <person name="Prakash R."/>
            <person name="Hunter D."/>
            <person name="Zhang H."/>
            <person name="Mckenzie M."/>
            <person name="Knabel M."/>
            <person name="Harris A."/>
            <person name="Allan A."/>
            <person name="Chen A."/>
            <person name="Janssen B."/>
            <person name="Plunkett B."/>
            <person name="Dwamena C."/>
            <person name="Voogd C."/>
            <person name="Leif D."/>
            <person name="Lafferty D."/>
            <person name="Souleyre E."/>
            <person name="Varkonyi-Gasic E."/>
            <person name="Gambi F."/>
            <person name="Hanley J."/>
            <person name="Yao J.-L."/>
            <person name="Cheung J."/>
            <person name="David K."/>
            <person name="Warren B."/>
            <person name="Marsh K."/>
            <person name="Snowden K."/>
            <person name="Lin-Wang K."/>
            <person name="Brian L."/>
            <person name="Martinez-Sanchez M."/>
            <person name="Wang M."/>
            <person name="Ileperuma N."/>
            <person name="Macnee N."/>
            <person name="Campin R."/>
            <person name="Mcatee P."/>
            <person name="Drummond R."/>
            <person name="Espley R."/>
            <person name="Ireland H."/>
            <person name="Wu R."/>
            <person name="Atkinson R."/>
            <person name="Karunairetnam S."/>
            <person name="Bulley S."/>
            <person name="Chunkath S."/>
            <person name="Hanley Z."/>
            <person name="Storey R."/>
            <person name="Thrimawithana A."/>
            <person name="Thomson S."/>
            <person name="David C."/>
            <person name="Testolin R."/>
        </authorList>
    </citation>
    <scope>NUCLEOTIDE SEQUENCE [LARGE SCALE GENOMIC DNA]</scope>
    <source>
        <strain evidence="4">cv. Red5</strain>
        <tissue evidence="3">Young leaf</tissue>
    </source>
</reference>
<dbReference type="InParanoid" id="A0A2R6RGS3"/>
<name>A0A2R6RGS3_ACTCC</name>
<dbReference type="PANTHER" id="PTHR48104">
    <property type="entry name" value="METACASPASE-4"/>
    <property type="match status" value="1"/>
</dbReference>
<dbReference type="InterPro" id="IPR011600">
    <property type="entry name" value="Pept_C14_caspase"/>
</dbReference>
<dbReference type="GO" id="GO:0004197">
    <property type="term" value="F:cysteine-type endopeptidase activity"/>
    <property type="evidence" value="ECO:0007669"/>
    <property type="project" value="InterPro"/>
</dbReference>